<sequence>MWSIVPWSVSNPDEEEGTLANNVIPFTDGRSSEHDLPTCFQQYADTIRRFARVFTTITGTITLAEHQIWTRGSPVKIPPRRIPERFHAEVRRQLQAMLDQGIIERNNSPWMAPAVYTLKPSGEVRIFVDYRELNVGAGPRTYPYSRGMRTAAGVAGPRFDVGHRRINPLSHLLRSSDTCVRHGIHHMNGCGIRVIRLPRLLQRLAPALRLMNGPEGFRH</sequence>
<dbReference type="InterPro" id="IPR043502">
    <property type="entry name" value="DNA/RNA_pol_sf"/>
</dbReference>
<dbReference type="SUPFAM" id="SSF56672">
    <property type="entry name" value="DNA/RNA polymerases"/>
    <property type="match status" value="1"/>
</dbReference>
<dbReference type="Proteomes" id="UP000046395">
    <property type="component" value="Unassembled WGS sequence"/>
</dbReference>
<dbReference type="InterPro" id="IPR051320">
    <property type="entry name" value="Viral_Replic_Matur_Polypro"/>
</dbReference>
<evidence type="ECO:0000313" key="2">
    <source>
        <dbReference type="WBParaSite" id="TMUE_1000004601.1"/>
    </source>
</evidence>
<dbReference type="AlphaFoldDB" id="A0A5S6QBA6"/>
<dbReference type="PANTHER" id="PTHR33064">
    <property type="entry name" value="POL PROTEIN"/>
    <property type="match status" value="1"/>
</dbReference>
<dbReference type="Gene3D" id="3.10.10.10">
    <property type="entry name" value="HIV Type 1 Reverse Transcriptase, subunit A, domain 1"/>
    <property type="match status" value="1"/>
</dbReference>
<organism evidence="1 2">
    <name type="scientific">Trichuris muris</name>
    <name type="common">Mouse whipworm</name>
    <dbReference type="NCBI Taxonomy" id="70415"/>
    <lineage>
        <taxon>Eukaryota</taxon>
        <taxon>Metazoa</taxon>
        <taxon>Ecdysozoa</taxon>
        <taxon>Nematoda</taxon>
        <taxon>Enoplea</taxon>
        <taxon>Dorylaimia</taxon>
        <taxon>Trichinellida</taxon>
        <taxon>Trichuridae</taxon>
        <taxon>Trichuris</taxon>
    </lineage>
</organism>
<dbReference type="PANTHER" id="PTHR33064:SF37">
    <property type="entry name" value="RIBONUCLEASE H"/>
    <property type="match status" value="1"/>
</dbReference>
<proteinExistence type="predicted"/>
<accession>A0A5S6QBA6</accession>
<dbReference type="WBParaSite" id="TMUE_1000004601.1">
    <property type="protein sequence ID" value="TMUE_1000004601.1"/>
    <property type="gene ID" value="WBGene00299026"/>
</dbReference>
<protein>
    <submittedName>
        <fullName evidence="2">Reverse transcriptase domain-containing protein</fullName>
    </submittedName>
</protein>
<keyword evidence="1" id="KW-1185">Reference proteome</keyword>
<name>A0A5S6QBA6_TRIMR</name>
<evidence type="ECO:0000313" key="1">
    <source>
        <dbReference type="Proteomes" id="UP000046395"/>
    </source>
</evidence>
<reference evidence="2" key="1">
    <citation type="submission" date="2019-12" db="UniProtKB">
        <authorList>
            <consortium name="WormBaseParasite"/>
        </authorList>
    </citation>
    <scope>IDENTIFICATION</scope>
</reference>